<dbReference type="InterPro" id="IPR036812">
    <property type="entry name" value="NAD(P)_OxRdtase_dom_sf"/>
</dbReference>
<reference evidence="3" key="1">
    <citation type="journal article" date="2014" name="Int. J. Syst. Evol. Microbiol.">
        <title>Complete genome sequence of Corynebacterium casei LMG S-19264T (=DSM 44701T), isolated from a smear-ripened cheese.</title>
        <authorList>
            <consortium name="US DOE Joint Genome Institute (JGI-PGF)"/>
            <person name="Walter F."/>
            <person name="Albersmeier A."/>
            <person name="Kalinowski J."/>
            <person name="Ruckert C."/>
        </authorList>
    </citation>
    <scope>NUCLEOTIDE SEQUENCE</scope>
    <source>
        <strain evidence="3">CGMCC 4.7306</strain>
    </source>
</reference>
<dbReference type="Proteomes" id="UP000613840">
    <property type="component" value="Unassembled WGS sequence"/>
</dbReference>
<dbReference type="FunFam" id="3.20.20.100:FF:000004">
    <property type="entry name" value="Oxidoreductase, aldo/keto reductase"/>
    <property type="match status" value="1"/>
</dbReference>
<dbReference type="GO" id="GO:0005829">
    <property type="term" value="C:cytosol"/>
    <property type="evidence" value="ECO:0007669"/>
    <property type="project" value="TreeGrafter"/>
</dbReference>
<dbReference type="RefSeq" id="WP_188897181.1">
    <property type="nucleotide sequence ID" value="NZ_BMMZ01000013.1"/>
</dbReference>
<feature type="domain" description="NADP-dependent oxidoreductase" evidence="2">
    <location>
        <begin position="15"/>
        <end position="319"/>
    </location>
</feature>
<dbReference type="AlphaFoldDB" id="A0A917SGX4"/>
<reference evidence="3" key="2">
    <citation type="submission" date="2020-09" db="EMBL/GenBank/DDBJ databases">
        <authorList>
            <person name="Sun Q."/>
            <person name="Zhou Y."/>
        </authorList>
    </citation>
    <scope>NUCLEOTIDE SEQUENCE</scope>
    <source>
        <strain evidence="3">CGMCC 4.7306</strain>
    </source>
</reference>
<keyword evidence="4" id="KW-1185">Reference proteome</keyword>
<dbReference type="EMBL" id="BMMZ01000013">
    <property type="protein sequence ID" value="GGL77876.1"/>
    <property type="molecule type" value="Genomic_DNA"/>
</dbReference>
<evidence type="ECO:0000259" key="2">
    <source>
        <dbReference type="Pfam" id="PF00248"/>
    </source>
</evidence>
<dbReference type="InterPro" id="IPR050523">
    <property type="entry name" value="AKR_Detox_Biosynth"/>
</dbReference>
<evidence type="ECO:0000313" key="4">
    <source>
        <dbReference type="Proteomes" id="UP000613840"/>
    </source>
</evidence>
<proteinExistence type="predicted"/>
<dbReference type="PANTHER" id="PTHR43364:SF4">
    <property type="entry name" value="NAD(P)-LINKED OXIDOREDUCTASE SUPERFAMILY PROTEIN"/>
    <property type="match status" value="1"/>
</dbReference>
<dbReference type="CDD" id="cd19087">
    <property type="entry name" value="AKR_AKR12A1_B1_C1"/>
    <property type="match status" value="1"/>
</dbReference>
<gene>
    <name evidence="3" type="ORF">GCM10011575_40200</name>
</gene>
<evidence type="ECO:0000256" key="1">
    <source>
        <dbReference type="ARBA" id="ARBA00023002"/>
    </source>
</evidence>
<dbReference type="InterPro" id="IPR023210">
    <property type="entry name" value="NADP_OxRdtase_dom"/>
</dbReference>
<dbReference type="PANTHER" id="PTHR43364">
    <property type="entry name" value="NADH-SPECIFIC METHYLGLYOXAL REDUCTASE-RELATED"/>
    <property type="match status" value="1"/>
</dbReference>
<sequence length="330" mass="36397">MDHVRLGRTGLLVSRLCLGTMTFGLQSDESTAFSIMDAAAEGGVDFFDTADVYPLGSELELKGRTEEIVGNWLKGRRDNFILATKCVGQMGPNPWDQGASRKHIMSAVEDSLRRLQTDYIDLYQLHSDDRETPLDETLQALDDLVRQGKVRYVGCSNFLAYRMARAIGRSEALGLVRFDSVQPRYNLLFRQIERELLPLALQEGVGVIPYNPIAGGLLSGKHDRQAPPPEGSRFTLGNAAANYQNRYWHEREFDTVEQLSALAGEADLELVTLAVSWVLAQPAVTSPIIGASRPEQLDASLAAADVTLDADLLAKLDEATRDYRLGDAAR</sequence>
<dbReference type="Gene3D" id="3.20.20.100">
    <property type="entry name" value="NADP-dependent oxidoreductase domain"/>
    <property type="match status" value="1"/>
</dbReference>
<dbReference type="SUPFAM" id="SSF51430">
    <property type="entry name" value="NAD(P)-linked oxidoreductase"/>
    <property type="match status" value="1"/>
</dbReference>
<evidence type="ECO:0000313" key="3">
    <source>
        <dbReference type="EMBL" id="GGL77876.1"/>
    </source>
</evidence>
<dbReference type="GO" id="GO:0016491">
    <property type="term" value="F:oxidoreductase activity"/>
    <property type="evidence" value="ECO:0007669"/>
    <property type="project" value="UniProtKB-KW"/>
</dbReference>
<dbReference type="Pfam" id="PF00248">
    <property type="entry name" value="Aldo_ket_red"/>
    <property type="match status" value="1"/>
</dbReference>
<comment type="caution">
    <text evidence="3">The sequence shown here is derived from an EMBL/GenBank/DDBJ whole genome shotgun (WGS) entry which is preliminary data.</text>
</comment>
<keyword evidence="1" id="KW-0560">Oxidoreductase</keyword>
<organism evidence="3 4">
    <name type="scientific">Microlunatus endophyticus</name>
    <dbReference type="NCBI Taxonomy" id="1716077"/>
    <lineage>
        <taxon>Bacteria</taxon>
        <taxon>Bacillati</taxon>
        <taxon>Actinomycetota</taxon>
        <taxon>Actinomycetes</taxon>
        <taxon>Propionibacteriales</taxon>
        <taxon>Propionibacteriaceae</taxon>
        <taxon>Microlunatus</taxon>
    </lineage>
</organism>
<name>A0A917SGX4_9ACTN</name>
<accession>A0A917SGX4</accession>
<protein>
    <submittedName>
        <fullName evidence="3">Oxidoreductase</fullName>
    </submittedName>
</protein>